<keyword evidence="5 7" id="KW-0472">Membrane</keyword>
<evidence type="ECO:0000313" key="10">
    <source>
        <dbReference type="Proteomes" id="UP000270343"/>
    </source>
</evidence>
<accession>A0A3B0BBS5</accession>
<evidence type="ECO:0000256" key="7">
    <source>
        <dbReference type="SAM" id="Phobius"/>
    </source>
</evidence>
<feature type="transmembrane region" description="Helical" evidence="7">
    <location>
        <begin position="240"/>
        <end position="264"/>
    </location>
</feature>
<dbReference type="CDD" id="cd17324">
    <property type="entry name" value="MFS_NepI_like"/>
    <property type="match status" value="1"/>
</dbReference>
<evidence type="ECO:0000256" key="4">
    <source>
        <dbReference type="ARBA" id="ARBA00022989"/>
    </source>
</evidence>
<dbReference type="PANTHER" id="PTHR43124">
    <property type="entry name" value="PURINE EFFLUX PUMP PBUE"/>
    <property type="match status" value="1"/>
</dbReference>
<gene>
    <name evidence="9" type="ORF">D7231_23250</name>
</gene>
<feature type="transmembrane region" description="Helical" evidence="7">
    <location>
        <begin position="138"/>
        <end position="159"/>
    </location>
</feature>
<feature type="transmembrane region" description="Helical" evidence="7">
    <location>
        <begin position="394"/>
        <end position="412"/>
    </location>
</feature>
<dbReference type="Proteomes" id="UP000270343">
    <property type="component" value="Unassembled WGS sequence"/>
</dbReference>
<feature type="transmembrane region" description="Helical" evidence="7">
    <location>
        <begin position="108"/>
        <end position="126"/>
    </location>
</feature>
<dbReference type="OrthoDB" id="9814237at2"/>
<feature type="region of interest" description="Disordered" evidence="6">
    <location>
        <begin position="1"/>
        <end position="35"/>
    </location>
</feature>
<dbReference type="InterPro" id="IPR020846">
    <property type="entry name" value="MFS_dom"/>
</dbReference>
<dbReference type="InterPro" id="IPR050189">
    <property type="entry name" value="MFS_Efflux_Transporters"/>
</dbReference>
<comment type="caution">
    <text evidence="9">The sequence shown here is derived from an EMBL/GenBank/DDBJ whole genome shotgun (WGS) entry which is preliminary data.</text>
</comment>
<dbReference type="AlphaFoldDB" id="A0A3B0BBS5"/>
<dbReference type="EMBL" id="RBAM01000009">
    <property type="protein sequence ID" value="RKN69959.1"/>
    <property type="molecule type" value="Genomic_DNA"/>
</dbReference>
<dbReference type="InterPro" id="IPR036259">
    <property type="entry name" value="MFS_trans_sf"/>
</dbReference>
<dbReference type="PROSITE" id="PS50850">
    <property type="entry name" value="MFS"/>
    <property type="match status" value="1"/>
</dbReference>
<evidence type="ECO:0000256" key="6">
    <source>
        <dbReference type="SAM" id="MobiDB-lite"/>
    </source>
</evidence>
<feature type="domain" description="Major facilitator superfamily (MFS) profile" evidence="8">
    <location>
        <begin position="42"/>
        <end position="415"/>
    </location>
</feature>
<dbReference type="Gene3D" id="1.20.1250.20">
    <property type="entry name" value="MFS general substrate transporter like domains"/>
    <property type="match status" value="1"/>
</dbReference>
<evidence type="ECO:0000256" key="5">
    <source>
        <dbReference type="ARBA" id="ARBA00023136"/>
    </source>
</evidence>
<dbReference type="PANTHER" id="PTHR43124:SF10">
    <property type="entry name" value="PURINE EFFLUX PUMP PBUE"/>
    <property type="match status" value="1"/>
</dbReference>
<evidence type="ECO:0000259" key="8">
    <source>
        <dbReference type="PROSITE" id="PS50850"/>
    </source>
</evidence>
<feature type="transmembrane region" description="Helical" evidence="7">
    <location>
        <begin position="366"/>
        <end position="388"/>
    </location>
</feature>
<feature type="transmembrane region" description="Helical" evidence="7">
    <location>
        <begin position="326"/>
        <end position="345"/>
    </location>
</feature>
<sequence length="447" mass="44067">MWEPEPSAPRTGPPRRAVSHAGPGRPGRGRPGPEGKDADVLRVILLALGALAVGTDAYMTAGLLPQISGEFRGSTAAAGQLVTVFAVSYALLGPLAQAALGRLGVRRVLLVSLAAFTLANAAGAAAPDAVSLAGTRVVAGAAAGVFMPTAAAAASLLAGPERRGRALAVVLGGLSCGTVLGVPVGLLLAGHTGWRSALWLVTGIGAAAHLGASLLLPPMDSAPLPSLAERAAQLKDRRTSVAVLTTFCQTVASLGLYTYLLPVLDAAGAGPGGAGLWVWGLGGVLGSFAVGPLLDRVPRPGLLTGLLLSALALALAAIGLARGPWWLWPLLAVWGAAGWAFVVPQQHRLLAAGPARGAAALALNSSATYLGGSAGAALGGAALAAGLAPHDLPLAASGCAVVALAVHLAGAGRGARRHGAQPPPGCPAVPPPGPSSAVRPRNRSPDP</sequence>
<organism evidence="9 10">
    <name type="scientific">Streptomyces klenkii</name>
    <dbReference type="NCBI Taxonomy" id="1420899"/>
    <lineage>
        <taxon>Bacteria</taxon>
        <taxon>Bacillati</taxon>
        <taxon>Actinomycetota</taxon>
        <taxon>Actinomycetes</taxon>
        <taxon>Kitasatosporales</taxon>
        <taxon>Streptomycetaceae</taxon>
        <taxon>Streptomyces</taxon>
    </lineage>
</organism>
<evidence type="ECO:0000313" key="9">
    <source>
        <dbReference type="EMBL" id="RKN69959.1"/>
    </source>
</evidence>
<keyword evidence="4 7" id="KW-1133">Transmembrane helix</keyword>
<feature type="compositionally biased region" description="Pro residues" evidence="6">
    <location>
        <begin position="421"/>
        <end position="434"/>
    </location>
</feature>
<dbReference type="GO" id="GO:0022857">
    <property type="term" value="F:transmembrane transporter activity"/>
    <property type="evidence" value="ECO:0007669"/>
    <property type="project" value="InterPro"/>
</dbReference>
<feature type="transmembrane region" description="Helical" evidence="7">
    <location>
        <begin position="196"/>
        <end position="219"/>
    </location>
</feature>
<feature type="transmembrane region" description="Helical" evidence="7">
    <location>
        <begin position="76"/>
        <end position="96"/>
    </location>
</feature>
<evidence type="ECO:0000256" key="2">
    <source>
        <dbReference type="ARBA" id="ARBA00022475"/>
    </source>
</evidence>
<feature type="transmembrane region" description="Helical" evidence="7">
    <location>
        <begin position="40"/>
        <end position="64"/>
    </location>
</feature>
<protein>
    <submittedName>
        <fullName evidence="9">MFS transporter</fullName>
    </submittedName>
</protein>
<keyword evidence="2" id="KW-1003">Cell membrane</keyword>
<keyword evidence="10" id="KW-1185">Reference proteome</keyword>
<evidence type="ECO:0000256" key="3">
    <source>
        <dbReference type="ARBA" id="ARBA00022692"/>
    </source>
</evidence>
<name>A0A3B0BBS5_9ACTN</name>
<feature type="transmembrane region" description="Helical" evidence="7">
    <location>
        <begin position="276"/>
        <end position="294"/>
    </location>
</feature>
<feature type="region of interest" description="Disordered" evidence="6">
    <location>
        <begin position="414"/>
        <end position="447"/>
    </location>
</feature>
<feature type="transmembrane region" description="Helical" evidence="7">
    <location>
        <begin position="301"/>
        <end position="320"/>
    </location>
</feature>
<dbReference type="Pfam" id="PF07690">
    <property type="entry name" value="MFS_1"/>
    <property type="match status" value="1"/>
</dbReference>
<keyword evidence="3 7" id="KW-0812">Transmembrane</keyword>
<comment type="subcellular location">
    <subcellularLocation>
        <location evidence="1">Cell membrane</location>
        <topology evidence="1">Multi-pass membrane protein</topology>
    </subcellularLocation>
</comment>
<dbReference type="GO" id="GO:0005886">
    <property type="term" value="C:plasma membrane"/>
    <property type="evidence" value="ECO:0007669"/>
    <property type="project" value="UniProtKB-SubCell"/>
</dbReference>
<dbReference type="SUPFAM" id="SSF103473">
    <property type="entry name" value="MFS general substrate transporter"/>
    <property type="match status" value="1"/>
</dbReference>
<evidence type="ECO:0000256" key="1">
    <source>
        <dbReference type="ARBA" id="ARBA00004651"/>
    </source>
</evidence>
<feature type="transmembrane region" description="Helical" evidence="7">
    <location>
        <begin position="166"/>
        <end position="190"/>
    </location>
</feature>
<dbReference type="InterPro" id="IPR011701">
    <property type="entry name" value="MFS"/>
</dbReference>
<proteinExistence type="predicted"/>
<reference evidence="9 10" key="1">
    <citation type="journal article" date="2015" name="Antonie Van Leeuwenhoek">
        <title>Streptomyces klenkii sp. nov., isolated from deep marine sediment.</title>
        <authorList>
            <person name="Veyisoglu A."/>
            <person name="Sahin N."/>
        </authorList>
    </citation>
    <scope>NUCLEOTIDE SEQUENCE [LARGE SCALE GENOMIC DNA]</scope>
    <source>
        <strain evidence="9 10">KCTC 29202</strain>
    </source>
</reference>